<dbReference type="AlphaFoldDB" id="A0A383CZ82"/>
<sequence>MVEDDGISPDNAELADDPEVATAIESTEDPGATSAALEESSAEEAPASDQPDVPEPTPPVSEPAPWGVEVDAASQVCYAMSHNRVPVVRRLKVRNETAGSAKQLTVRVHSEWAIGDRPPTKDVTVVVDAPAPGGAIEMDMAQVKLDDVAVAKLEEAVPASLIFDLSDDAGNTQRTEFPFRVFARNQWLKSPALAAITVAFVQP</sequence>
<accession>A0A383CZ82</accession>
<reference evidence="2" key="1">
    <citation type="submission" date="2018-05" db="EMBL/GenBank/DDBJ databases">
        <authorList>
            <person name="Lanie J.A."/>
            <person name="Ng W.-L."/>
            <person name="Kazmierczak K.M."/>
            <person name="Andrzejewski T.M."/>
            <person name="Davidsen T.M."/>
            <person name="Wayne K.J."/>
            <person name="Tettelin H."/>
            <person name="Glass J.I."/>
            <person name="Rusch D."/>
            <person name="Podicherti R."/>
            <person name="Tsui H.-C.T."/>
            <person name="Winkler M.E."/>
        </authorList>
    </citation>
    <scope>NUCLEOTIDE SEQUENCE</scope>
</reference>
<dbReference type="EMBL" id="UINC01213026">
    <property type="protein sequence ID" value="SVE37616.1"/>
    <property type="molecule type" value="Genomic_DNA"/>
</dbReference>
<feature type="region of interest" description="Disordered" evidence="1">
    <location>
        <begin position="1"/>
        <end position="65"/>
    </location>
</feature>
<feature type="non-terminal residue" evidence="2">
    <location>
        <position position="203"/>
    </location>
</feature>
<evidence type="ECO:0000256" key="1">
    <source>
        <dbReference type="SAM" id="MobiDB-lite"/>
    </source>
</evidence>
<organism evidence="2">
    <name type="scientific">marine metagenome</name>
    <dbReference type="NCBI Taxonomy" id="408172"/>
    <lineage>
        <taxon>unclassified sequences</taxon>
        <taxon>metagenomes</taxon>
        <taxon>ecological metagenomes</taxon>
    </lineage>
</organism>
<protein>
    <submittedName>
        <fullName evidence="2">Uncharacterized protein</fullName>
    </submittedName>
</protein>
<proteinExistence type="predicted"/>
<feature type="compositionally biased region" description="Pro residues" evidence="1">
    <location>
        <begin position="53"/>
        <end position="62"/>
    </location>
</feature>
<evidence type="ECO:0000313" key="2">
    <source>
        <dbReference type="EMBL" id="SVE37616.1"/>
    </source>
</evidence>
<name>A0A383CZ82_9ZZZZ</name>
<feature type="compositionally biased region" description="Low complexity" evidence="1">
    <location>
        <begin position="32"/>
        <end position="51"/>
    </location>
</feature>
<gene>
    <name evidence="2" type="ORF">METZ01_LOCUS490470</name>
</gene>
<feature type="compositionally biased region" description="Acidic residues" evidence="1">
    <location>
        <begin position="1"/>
        <end position="19"/>
    </location>
</feature>